<evidence type="ECO:0000313" key="9">
    <source>
        <dbReference type="EMBL" id="RHJ85813.1"/>
    </source>
</evidence>
<keyword evidence="5 8" id="KW-0812">Transmembrane</keyword>
<comment type="subcellular location">
    <subcellularLocation>
        <location evidence="1">Cell membrane</location>
        <topology evidence="1">Multi-pass membrane protein</topology>
    </subcellularLocation>
</comment>
<reference evidence="9 10" key="1">
    <citation type="submission" date="2018-08" db="EMBL/GenBank/DDBJ databases">
        <title>A genome reference for cultivated species of the human gut microbiota.</title>
        <authorList>
            <person name="Zou Y."/>
            <person name="Xue W."/>
            <person name="Luo G."/>
        </authorList>
    </citation>
    <scope>NUCLEOTIDE SEQUENCE [LARGE SCALE GENOMIC DNA]</scope>
    <source>
        <strain evidence="9 10">AM07-24</strain>
    </source>
</reference>
<dbReference type="STRING" id="1776384.GCA_900086585_02103"/>
<dbReference type="AlphaFoldDB" id="A0A415DY81"/>
<keyword evidence="7 8" id="KW-0472">Membrane</keyword>
<dbReference type="PANTHER" id="PTHR34584">
    <property type="entry name" value="NA(+)/H(+) ANTIPORTER SUBUNIT E1"/>
    <property type="match status" value="1"/>
</dbReference>
<name>A0A415DY81_9FIRM</name>
<keyword evidence="10" id="KW-1185">Reference proteome</keyword>
<feature type="transmembrane region" description="Helical" evidence="8">
    <location>
        <begin position="68"/>
        <end position="90"/>
    </location>
</feature>
<keyword evidence="3" id="KW-0050">Antiport</keyword>
<protein>
    <recommendedName>
        <fullName evidence="11">Sodium:proton antiporter</fullName>
    </recommendedName>
</protein>
<comment type="similarity">
    <text evidence="2">Belongs to the CPA3 antiporters (TC 2.A.63) subunit E family.</text>
</comment>
<dbReference type="EMBL" id="QRMS01000004">
    <property type="protein sequence ID" value="RHJ85813.1"/>
    <property type="molecule type" value="Genomic_DNA"/>
</dbReference>
<comment type="caution">
    <text evidence="9">The sequence shown here is derived from an EMBL/GenBank/DDBJ whole genome shotgun (WGS) entry which is preliminary data.</text>
</comment>
<evidence type="ECO:0000256" key="6">
    <source>
        <dbReference type="ARBA" id="ARBA00022989"/>
    </source>
</evidence>
<dbReference type="PIRSF" id="PIRSF019239">
    <property type="entry name" value="MrpE"/>
    <property type="match status" value="1"/>
</dbReference>
<proteinExistence type="inferred from homology"/>
<evidence type="ECO:0000256" key="8">
    <source>
        <dbReference type="SAM" id="Phobius"/>
    </source>
</evidence>
<dbReference type="PANTHER" id="PTHR34584:SF1">
    <property type="entry name" value="NA(+)_H(+) ANTIPORTER SUBUNIT E1"/>
    <property type="match status" value="1"/>
</dbReference>
<dbReference type="Pfam" id="PF01899">
    <property type="entry name" value="MNHE"/>
    <property type="match status" value="1"/>
</dbReference>
<feature type="transmembrane region" description="Helical" evidence="8">
    <location>
        <begin position="27"/>
        <end position="48"/>
    </location>
</feature>
<keyword evidence="6 8" id="KW-1133">Transmembrane helix</keyword>
<evidence type="ECO:0000256" key="7">
    <source>
        <dbReference type="ARBA" id="ARBA00023136"/>
    </source>
</evidence>
<accession>A0A415DY81</accession>
<evidence type="ECO:0000256" key="1">
    <source>
        <dbReference type="ARBA" id="ARBA00004651"/>
    </source>
</evidence>
<dbReference type="Proteomes" id="UP000284841">
    <property type="component" value="Unassembled WGS sequence"/>
</dbReference>
<evidence type="ECO:0000256" key="3">
    <source>
        <dbReference type="ARBA" id="ARBA00022449"/>
    </source>
</evidence>
<dbReference type="GeneID" id="83004461"/>
<dbReference type="GO" id="GO:0015297">
    <property type="term" value="F:antiporter activity"/>
    <property type="evidence" value="ECO:0007669"/>
    <property type="project" value="UniProtKB-KW"/>
</dbReference>
<evidence type="ECO:0000313" key="10">
    <source>
        <dbReference type="Proteomes" id="UP000284841"/>
    </source>
</evidence>
<dbReference type="GO" id="GO:0005886">
    <property type="term" value="C:plasma membrane"/>
    <property type="evidence" value="ECO:0007669"/>
    <property type="project" value="UniProtKB-SubCell"/>
</dbReference>
<organism evidence="9 10">
    <name type="scientific">Emergencia timonensis</name>
    <dbReference type="NCBI Taxonomy" id="1776384"/>
    <lineage>
        <taxon>Bacteria</taxon>
        <taxon>Bacillati</taxon>
        <taxon>Bacillota</taxon>
        <taxon>Clostridia</taxon>
        <taxon>Peptostreptococcales</taxon>
        <taxon>Anaerovoracaceae</taxon>
        <taxon>Emergencia</taxon>
    </lineage>
</organism>
<keyword evidence="3" id="KW-0813">Transport</keyword>
<evidence type="ECO:0000256" key="4">
    <source>
        <dbReference type="ARBA" id="ARBA00022475"/>
    </source>
</evidence>
<dbReference type="RefSeq" id="WP_067537687.1">
    <property type="nucleotide sequence ID" value="NZ_AP025567.1"/>
</dbReference>
<dbReference type="OrthoDB" id="9800498at2"/>
<dbReference type="InterPro" id="IPR002758">
    <property type="entry name" value="Cation_antiport_E"/>
</dbReference>
<dbReference type="GO" id="GO:0008324">
    <property type="term" value="F:monoatomic cation transmembrane transporter activity"/>
    <property type="evidence" value="ECO:0007669"/>
    <property type="project" value="InterPro"/>
</dbReference>
<evidence type="ECO:0000256" key="2">
    <source>
        <dbReference type="ARBA" id="ARBA00006228"/>
    </source>
</evidence>
<keyword evidence="4" id="KW-1003">Cell membrane</keyword>
<gene>
    <name evidence="9" type="ORF">DW099_13275</name>
</gene>
<sequence>MFKNWMKTTILLYVLWFILSGRTESKFLMLGLISSMVIASLCQPMLYIDNRLEKRKHFILDLHYVKFIGYWVWLLGEIVKSSLSVCRLIIKKKIEIDPQVIQFQCHFKNPIATTLFVNSIILTPSTVTVNVDHNNVFTVHALTVEAAEDLLAGEMQRRIARVFDEFNS</sequence>
<evidence type="ECO:0000256" key="5">
    <source>
        <dbReference type="ARBA" id="ARBA00022692"/>
    </source>
</evidence>
<evidence type="ECO:0008006" key="11">
    <source>
        <dbReference type="Google" id="ProtNLM"/>
    </source>
</evidence>